<protein>
    <recommendedName>
        <fullName evidence="2">Mce/MlaD domain-containing protein</fullName>
    </recommendedName>
</protein>
<dbReference type="AlphaFoldDB" id="A0A098G1D3"/>
<sequence length="247" mass="27668">MVHERYYTFVGVFVVVALSLFVLGFGYLYHQYEETKNQTYVMFFNGSLTGISASSAVAYRGVKIGEVKLIEITENEAKTNVEIPVYVNFYVETRLGITIRPIELLIKKGVVANISQPSLLSGAAQIDLIETNSPATGQQKYYRKIPIFPTNAVENPTTFNDTLKTIRTTVKEFGDFIHSKEVRDTIDSVKSMTDSLEILANTINQNSTPFFSNFAQTLAQVSKTANSLQNLSDYLSRHPESLIRGRP</sequence>
<keyword evidence="4" id="KW-1185">Reference proteome</keyword>
<dbReference type="RefSeq" id="WP_052673845.1">
    <property type="nucleotide sequence ID" value="NZ_LN614827.1"/>
</dbReference>
<dbReference type="OrthoDB" id="9806984at2"/>
<dbReference type="PANTHER" id="PTHR33371:SF4">
    <property type="entry name" value="INTERMEMBRANE PHOSPHOLIPID TRANSPORT SYSTEM BINDING PROTEIN MLAD"/>
    <property type="match status" value="1"/>
</dbReference>
<dbReference type="KEGG" id="lfa:LFA_0829"/>
<dbReference type="PANTHER" id="PTHR33371">
    <property type="entry name" value="INTERMEMBRANE PHOSPHOLIPID TRANSPORT SYSTEM BINDING PROTEIN MLAD-RELATED"/>
    <property type="match status" value="1"/>
</dbReference>
<accession>A0A098G1D3</accession>
<evidence type="ECO:0000256" key="1">
    <source>
        <dbReference type="SAM" id="Phobius"/>
    </source>
</evidence>
<evidence type="ECO:0000259" key="2">
    <source>
        <dbReference type="Pfam" id="PF02470"/>
    </source>
</evidence>
<dbReference type="InterPro" id="IPR003399">
    <property type="entry name" value="Mce/MlaD"/>
</dbReference>
<dbReference type="HOGENOM" id="CLU_1119070_0_0_6"/>
<proteinExistence type="predicted"/>
<organism evidence="3 4">
    <name type="scientific">Legionella fallonii LLAP-10</name>
    <dbReference type="NCBI Taxonomy" id="1212491"/>
    <lineage>
        <taxon>Bacteria</taxon>
        <taxon>Pseudomonadati</taxon>
        <taxon>Pseudomonadota</taxon>
        <taxon>Gammaproteobacteria</taxon>
        <taxon>Legionellales</taxon>
        <taxon>Legionellaceae</taxon>
        <taxon>Legionella</taxon>
    </lineage>
</organism>
<gene>
    <name evidence="3" type="ORF">LFA_0829</name>
</gene>
<keyword evidence="1" id="KW-1133">Transmembrane helix</keyword>
<keyword evidence="1" id="KW-0472">Membrane</keyword>
<evidence type="ECO:0000313" key="4">
    <source>
        <dbReference type="Proteomes" id="UP000032430"/>
    </source>
</evidence>
<dbReference type="Pfam" id="PF02470">
    <property type="entry name" value="MlaD"/>
    <property type="match status" value="1"/>
</dbReference>
<feature type="domain" description="Mce/MlaD" evidence="2">
    <location>
        <begin position="37"/>
        <end position="129"/>
    </location>
</feature>
<dbReference type="STRING" id="1212491.LFA_0829"/>
<keyword evidence="1" id="KW-0812">Transmembrane</keyword>
<name>A0A098G1D3_9GAMM</name>
<reference evidence="4" key="1">
    <citation type="submission" date="2014-09" db="EMBL/GenBank/DDBJ databases">
        <authorList>
            <person name="Gomez-Valero L."/>
        </authorList>
    </citation>
    <scope>NUCLEOTIDE SEQUENCE [LARGE SCALE GENOMIC DNA]</scope>
    <source>
        <strain evidence="4">ATCC700992</strain>
    </source>
</reference>
<evidence type="ECO:0000313" key="3">
    <source>
        <dbReference type="EMBL" id="CEG56277.1"/>
    </source>
</evidence>
<feature type="transmembrane region" description="Helical" evidence="1">
    <location>
        <begin position="40"/>
        <end position="59"/>
    </location>
</feature>
<dbReference type="Proteomes" id="UP000032430">
    <property type="component" value="Chromosome I"/>
</dbReference>
<dbReference type="InterPro" id="IPR052336">
    <property type="entry name" value="MlaD_Phospholipid_Transporter"/>
</dbReference>
<feature type="transmembrane region" description="Helical" evidence="1">
    <location>
        <begin position="6"/>
        <end position="28"/>
    </location>
</feature>
<dbReference type="EMBL" id="LN614827">
    <property type="protein sequence ID" value="CEG56277.1"/>
    <property type="molecule type" value="Genomic_DNA"/>
</dbReference>